<dbReference type="HOGENOM" id="CLU_329864_0_0_1"/>
<dbReference type="OrthoDB" id="3255922at2759"/>
<protein>
    <submittedName>
        <fullName evidence="2">Uncharacterized protein</fullName>
    </submittedName>
</protein>
<dbReference type="InParanoid" id="D8QE94"/>
<evidence type="ECO:0000313" key="2">
    <source>
        <dbReference type="EMBL" id="EFI94127.1"/>
    </source>
</evidence>
<dbReference type="RefSeq" id="XP_003029030.1">
    <property type="nucleotide sequence ID" value="XM_003028984.1"/>
</dbReference>
<dbReference type="GeneID" id="9590591"/>
<evidence type="ECO:0000313" key="3">
    <source>
        <dbReference type="Proteomes" id="UP000007431"/>
    </source>
</evidence>
<feature type="compositionally biased region" description="Basic residues" evidence="1">
    <location>
        <begin position="408"/>
        <end position="419"/>
    </location>
</feature>
<feature type="region of interest" description="Disordered" evidence="1">
    <location>
        <begin position="1"/>
        <end position="24"/>
    </location>
</feature>
<feature type="compositionally biased region" description="Basic and acidic residues" evidence="1">
    <location>
        <begin position="234"/>
        <end position="245"/>
    </location>
</feature>
<feature type="compositionally biased region" description="Basic and acidic residues" evidence="1">
    <location>
        <begin position="621"/>
        <end position="664"/>
    </location>
</feature>
<feature type="compositionally biased region" description="Basic and acidic residues" evidence="1">
    <location>
        <begin position="719"/>
        <end position="728"/>
    </location>
</feature>
<feature type="compositionally biased region" description="Low complexity" evidence="1">
    <location>
        <begin position="465"/>
        <end position="474"/>
    </location>
</feature>
<reference evidence="2 3" key="1">
    <citation type="journal article" date="2010" name="Nat. Biotechnol.">
        <title>Genome sequence of the model mushroom Schizophyllum commune.</title>
        <authorList>
            <person name="Ohm R.A."/>
            <person name="de Jong J.F."/>
            <person name="Lugones L.G."/>
            <person name="Aerts A."/>
            <person name="Kothe E."/>
            <person name="Stajich J.E."/>
            <person name="de Vries R.P."/>
            <person name="Record E."/>
            <person name="Levasseur A."/>
            <person name="Baker S.E."/>
            <person name="Bartholomew K.A."/>
            <person name="Coutinho P.M."/>
            <person name="Erdmann S."/>
            <person name="Fowler T.J."/>
            <person name="Gathman A.C."/>
            <person name="Lombard V."/>
            <person name="Henrissat B."/>
            <person name="Knabe N."/>
            <person name="Kuees U."/>
            <person name="Lilly W.W."/>
            <person name="Lindquist E."/>
            <person name="Lucas S."/>
            <person name="Magnuson J.K."/>
            <person name="Piumi F."/>
            <person name="Raudaskoski M."/>
            <person name="Salamov A."/>
            <person name="Schmutz J."/>
            <person name="Schwarze F.W.M.R."/>
            <person name="vanKuyk P.A."/>
            <person name="Horton J.S."/>
            <person name="Grigoriev I.V."/>
            <person name="Woesten H.A.B."/>
        </authorList>
    </citation>
    <scope>NUCLEOTIDE SEQUENCE [LARGE SCALE GENOMIC DNA]</scope>
    <source>
        <strain evidence="3">H4-8 / FGSC 9210</strain>
    </source>
</reference>
<accession>D8QE94</accession>
<feature type="compositionally biased region" description="Polar residues" evidence="1">
    <location>
        <begin position="354"/>
        <end position="363"/>
    </location>
</feature>
<feature type="region of interest" description="Disordered" evidence="1">
    <location>
        <begin position="155"/>
        <end position="176"/>
    </location>
</feature>
<name>D8QE94_SCHCM</name>
<feature type="compositionally biased region" description="Low complexity" evidence="1">
    <location>
        <begin position="685"/>
        <end position="703"/>
    </location>
</feature>
<feature type="compositionally biased region" description="Pro residues" evidence="1">
    <location>
        <begin position="748"/>
        <end position="760"/>
    </location>
</feature>
<feature type="region of interest" description="Disordered" evidence="1">
    <location>
        <begin position="234"/>
        <end position="279"/>
    </location>
</feature>
<feature type="compositionally biased region" description="Basic and acidic residues" evidence="1">
    <location>
        <begin position="421"/>
        <end position="436"/>
    </location>
</feature>
<dbReference type="VEuPathDB" id="FungiDB:SCHCODRAFT_02053508"/>
<feature type="compositionally biased region" description="Low complexity" evidence="1">
    <location>
        <begin position="570"/>
        <end position="585"/>
    </location>
</feature>
<dbReference type="Proteomes" id="UP000007431">
    <property type="component" value="Unassembled WGS sequence"/>
</dbReference>
<sequence>MWRAFSLRSKKSPPEERHGWPGAPYDYRLATAPVAQAPPPTIMQPVPMPQPPPMPVKHISPSTIVPPVVSTSPPAITRASSRAAAAPQSVLRTSSRAAPPPVVSTGAPPAFTHTSQPPIAHNNHAPVSHTPHPPPIQTAAPIPPAPVPIARTSSRAAAPTRAHPVNNTSTSPSYNSYPERQGLPYTEWQAALVDRQATDMRKSYYGSSPVAAVAGSEDTYDTRSITDSACSIDDRDAYPYDRYGDRPTIYDSPIGYSPSDTISPLSSPFDPRAAASPADSTVVLRGALPPTRTYSGRPLGFIPLEMEEYHSGEDDRASYSDESFSEGRSTDSEDDRRGRRGDRRGDYDQRRASYASTEDSSYSAERAYDRRSGGDQYEYESHALTMSRRRGRDVAGELQRQESGREGHGRRRHGSRAGHGRSFEDDRYSILEEPPRAQEPLHALLTEEPPRAPRSRKVSAPPAPLARAPSMSSPVDDASRTPQPRTRRASVVGPGGHGTSPTSWRHSAVPTRREPALESVPERRQSPPTTLRQEEAPHVFGPRPRRSSSATPAPPSDRRSISYTPAPVWAGSDSSGSTASTRSLATPPPLDAPIVSQAEARTRKPSFIRPQAPSMPIPPITREHSSSPKDRRESTSHMSRRDSISISPRDRRESMSTSPRDRRVGPLTVREPANVPPNHRTNAVSITRRPSASSPIRPSATSPVRHAQPAPVYPPEPSHAQRADHREPYYGARQRTSRRFSDTDAPRPSSPDPLPVPPPSNRRRHSDGEQTPTDGFRGVKWREGLVLPSPILTRDRRKGWYNRRGDQLWTNEGAFRPALTGEEYPPDLDGYPEAGEGWMNEEGKRIDMKHRLVPKQPLRSVLKTNSGSLL</sequence>
<feature type="region of interest" description="Disordered" evidence="1">
    <location>
        <begin position="312"/>
        <end position="781"/>
    </location>
</feature>
<organism evidence="3">
    <name type="scientific">Schizophyllum commune (strain H4-8 / FGSC 9210)</name>
    <name type="common">Split gill fungus</name>
    <dbReference type="NCBI Taxonomy" id="578458"/>
    <lineage>
        <taxon>Eukaryota</taxon>
        <taxon>Fungi</taxon>
        <taxon>Dikarya</taxon>
        <taxon>Basidiomycota</taxon>
        <taxon>Agaricomycotina</taxon>
        <taxon>Agaricomycetes</taxon>
        <taxon>Agaricomycetidae</taxon>
        <taxon>Agaricales</taxon>
        <taxon>Schizophyllaceae</taxon>
        <taxon>Schizophyllum</taxon>
    </lineage>
</organism>
<dbReference type="KEGG" id="scm:SCHCO_02053508"/>
<dbReference type="OMA" id="GHASAWR"/>
<feature type="compositionally biased region" description="Pro residues" evidence="1">
    <location>
        <begin position="38"/>
        <end position="55"/>
    </location>
</feature>
<gene>
    <name evidence="2" type="ORF">SCHCODRAFT_112182</name>
</gene>
<keyword evidence="3" id="KW-1185">Reference proteome</keyword>
<dbReference type="AlphaFoldDB" id="D8QE94"/>
<feature type="compositionally biased region" description="Basic and acidic residues" evidence="1">
    <location>
        <begin position="328"/>
        <end position="351"/>
    </location>
</feature>
<dbReference type="EMBL" id="GL377310">
    <property type="protein sequence ID" value="EFI94127.1"/>
    <property type="molecule type" value="Genomic_DNA"/>
</dbReference>
<evidence type="ECO:0000256" key="1">
    <source>
        <dbReference type="SAM" id="MobiDB-lite"/>
    </source>
</evidence>
<dbReference type="eggNOG" id="ENOG502T19U">
    <property type="taxonomic scope" value="Eukaryota"/>
</dbReference>
<feature type="compositionally biased region" description="Basic and acidic residues" evidence="1">
    <location>
        <begin position="511"/>
        <end position="525"/>
    </location>
</feature>
<feature type="non-terminal residue" evidence="2">
    <location>
        <position position="870"/>
    </location>
</feature>
<proteinExistence type="predicted"/>
<feature type="region of interest" description="Disordered" evidence="1">
    <location>
        <begin position="38"/>
        <end position="60"/>
    </location>
</feature>
<feature type="region of interest" description="Disordered" evidence="1">
    <location>
        <begin position="83"/>
        <end position="103"/>
    </location>
</feature>
<feature type="compositionally biased region" description="Basic and acidic residues" evidence="1">
    <location>
        <begin position="392"/>
        <end position="407"/>
    </location>
</feature>